<proteinExistence type="predicted"/>
<dbReference type="Proteomes" id="UP000309038">
    <property type="component" value="Unassembled WGS sequence"/>
</dbReference>
<reference evidence="2 3" key="1">
    <citation type="submission" date="2019-02" db="EMBL/GenBank/DDBJ databases">
        <title>Genome sequencing of the rare red list fungi Phlebia centrifuga.</title>
        <authorList>
            <person name="Buettner E."/>
            <person name="Kellner H."/>
        </authorList>
    </citation>
    <scope>NUCLEOTIDE SEQUENCE [LARGE SCALE GENOMIC DNA]</scope>
    <source>
        <strain evidence="2 3">DSM 108282</strain>
    </source>
</reference>
<protein>
    <submittedName>
        <fullName evidence="2">Uncharacterized protein</fullName>
    </submittedName>
</protein>
<accession>A0A4S4K836</accession>
<feature type="region of interest" description="Disordered" evidence="1">
    <location>
        <begin position="97"/>
        <end position="171"/>
    </location>
</feature>
<organism evidence="2 3">
    <name type="scientific">Hermanssonia centrifuga</name>
    <dbReference type="NCBI Taxonomy" id="98765"/>
    <lineage>
        <taxon>Eukaryota</taxon>
        <taxon>Fungi</taxon>
        <taxon>Dikarya</taxon>
        <taxon>Basidiomycota</taxon>
        <taxon>Agaricomycotina</taxon>
        <taxon>Agaricomycetes</taxon>
        <taxon>Polyporales</taxon>
        <taxon>Meruliaceae</taxon>
        <taxon>Hermanssonia</taxon>
    </lineage>
</organism>
<evidence type="ECO:0000256" key="1">
    <source>
        <dbReference type="SAM" id="MobiDB-lite"/>
    </source>
</evidence>
<keyword evidence="3" id="KW-1185">Reference proteome</keyword>
<gene>
    <name evidence="2" type="ORF">EW026_g7361</name>
</gene>
<evidence type="ECO:0000313" key="3">
    <source>
        <dbReference type="Proteomes" id="UP000309038"/>
    </source>
</evidence>
<name>A0A4S4K836_9APHY</name>
<feature type="compositionally biased region" description="Polar residues" evidence="1">
    <location>
        <begin position="284"/>
        <end position="293"/>
    </location>
</feature>
<feature type="compositionally biased region" description="Low complexity" evidence="1">
    <location>
        <begin position="113"/>
        <end position="126"/>
    </location>
</feature>
<dbReference type="AlphaFoldDB" id="A0A4S4K836"/>
<dbReference type="EMBL" id="SGPJ01000519">
    <property type="protein sequence ID" value="THG94023.1"/>
    <property type="molecule type" value="Genomic_DNA"/>
</dbReference>
<feature type="region of interest" description="Disordered" evidence="1">
    <location>
        <begin position="209"/>
        <end position="316"/>
    </location>
</feature>
<feature type="compositionally biased region" description="Basic and acidic residues" evidence="1">
    <location>
        <begin position="136"/>
        <end position="159"/>
    </location>
</feature>
<feature type="compositionally biased region" description="Polar residues" evidence="1">
    <location>
        <begin position="214"/>
        <end position="223"/>
    </location>
</feature>
<evidence type="ECO:0000313" key="2">
    <source>
        <dbReference type="EMBL" id="THG94023.1"/>
    </source>
</evidence>
<comment type="caution">
    <text evidence="2">The sequence shown here is derived from an EMBL/GenBank/DDBJ whole genome shotgun (WGS) entry which is preliminary data.</text>
</comment>
<sequence>MPTKRHDIRITRQNEIAELLFTAPQPFLGDHVHAQWLQNIAEHIHEYRKIDPRLDSRTVRHVISQLRSMVKPFVGKPWLEAAIIMLPLLNPQAPPNYDDLANDDVDPGATIAPSRQSTPSSPPSGIRRPRQGPLRLRSDSMSDAHEEQTRRHLNDDQSNKRRKIGTPAVADETITNPIQNYDVLDAALITPRPQTVEDAPPNIAAAAVHDKSHGITSDAISTNDDTHAAPPQSASQAFTRHGQDHAPTTSGPHLDIAEPTRKSQRKKKLTTAVPHGLHPRANKNTKTSESQANAPPPTRATTPIPTPQSRTMPNPASNQQITRLETLPIYEHGSLRFDGIDTIGLPTHIVRDIRVTRDIMDDMGSRIHTMQVMRNALYDRQIKLFRDNGADPDKYPYQSHYPM</sequence>